<keyword evidence="6" id="KW-0793">Thylakoid</keyword>
<dbReference type="GO" id="GO:0042549">
    <property type="term" value="P:photosystem II stabilization"/>
    <property type="evidence" value="ECO:0007669"/>
    <property type="project" value="TreeGrafter"/>
</dbReference>
<dbReference type="GO" id="GO:0009535">
    <property type="term" value="C:chloroplast thylakoid membrane"/>
    <property type="evidence" value="ECO:0007669"/>
    <property type="project" value="UniProtKB-SubCell"/>
</dbReference>
<evidence type="ECO:0000256" key="4">
    <source>
        <dbReference type="ARBA" id="ARBA00022531"/>
    </source>
</evidence>
<evidence type="ECO:0000256" key="1">
    <source>
        <dbReference type="ARBA" id="ARBA00004581"/>
    </source>
</evidence>
<dbReference type="PANTHER" id="PTHR34552:SF1">
    <property type="entry name" value="PHOTOSYSTEM II REACTION CENTER W PROTEIN, CHLOROPLASTIC"/>
    <property type="match status" value="1"/>
</dbReference>
<dbReference type="GO" id="GO:0009523">
    <property type="term" value="C:photosystem II"/>
    <property type="evidence" value="ECO:0007669"/>
    <property type="project" value="UniProtKB-KW"/>
</dbReference>
<evidence type="ECO:0000256" key="7">
    <source>
        <dbReference type="ARBA" id="ARBA00023136"/>
    </source>
</evidence>
<accession>A0AAV2F1L1</accession>
<evidence type="ECO:0000256" key="8">
    <source>
        <dbReference type="ARBA" id="ARBA00023276"/>
    </source>
</evidence>
<dbReference type="EMBL" id="OZ034819">
    <property type="protein sequence ID" value="CAL1391817.1"/>
    <property type="molecule type" value="Genomic_DNA"/>
</dbReference>
<organism evidence="11 12">
    <name type="scientific">Linum trigynum</name>
    <dbReference type="NCBI Taxonomy" id="586398"/>
    <lineage>
        <taxon>Eukaryota</taxon>
        <taxon>Viridiplantae</taxon>
        <taxon>Streptophyta</taxon>
        <taxon>Embryophyta</taxon>
        <taxon>Tracheophyta</taxon>
        <taxon>Spermatophyta</taxon>
        <taxon>Magnoliopsida</taxon>
        <taxon>eudicotyledons</taxon>
        <taxon>Gunneridae</taxon>
        <taxon>Pentapetalae</taxon>
        <taxon>rosids</taxon>
        <taxon>fabids</taxon>
        <taxon>Malpighiales</taxon>
        <taxon>Linaceae</taxon>
        <taxon>Linum</taxon>
    </lineage>
</organism>
<dbReference type="GO" id="GO:0015979">
    <property type="term" value="P:photosynthesis"/>
    <property type="evidence" value="ECO:0007669"/>
    <property type="project" value="UniProtKB-KW"/>
</dbReference>
<protein>
    <recommendedName>
        <fullName evidence="9">PSII 6.1 kDa protein</fullName>
    </recommendedName>
</protein>
<reference evidence="11 12" key="1">
    <citation type="submission" date="2024-04" db="EMBL/GenBank/DDBJ databases">
        <authorList>
            <person name="Fracassetti M."/>
        </authorList>
    </citation>
    <scope>NUCLEOTIDE SEQUENCE [LARGE SCALE GENOMIC DNA]</scope>
</reference>
<keyword evidence="12" id="KW-1185">Reference proteome</keyword>
<dbReference type="InterPro" id="IPR009806">
    <property type="entry name" value="PSII_PsbW_class2"/>
</dbReference>
<keyword evidence="5" id="KW-0934">Plastid</keyword>
<feature type="compositionally biased region" description="Basic and acidic residues" evidence="10">
    <location>
        <begin position="137"/>
        <end position="154"/>
    </location>
</feature>
<evidence type="ECO:0000313" key="11">
    <source>
        <dbReference type="EMBL" id="CAL1391817.1"/>
    </source>
</evidence>
<proteinExistence type="inferred from homology"/>
<keyword evidence="7" id="KW-0472">Membrane</keyword>
<keyword evidence="8" id="KW-0604">Photosystem II</keyword>
<evidence type="ECO:0000256" key="6">
    <source>
        <dbReference type="ARBA" id="ARBA00023078"/>
    </source>
</evidence>
<keyword evidence="4" id="KW-0602">Photosynthesis</keyword>
<comment type="similarity">
    <text evidence="2">Belongs to the psbW family.</text>
</comment>
<keyword evidence="3" id="KW-0150">Chloroplast</keyword>
<dbReference type="Pfam" id="PF07123">
    <property type="entry name" value="PsbW"/>
    <property type="match status" value="1"/>
</dbReference>
<gene>
    <name evidence="11" type="ORF">LTRI10_LOCUS32507</name>
</gene>
<evidence type="ECO:0000256" key="5">
    <source>
        <dbReference type="ARBA" id="ARBA00022640"/>
    </source>
</evidence>
<evidence type="ECO:0000256" key="2">
    <source>
        <dbReference type="ARBA" id="ARBA00010395"/>
    </source>
</evidence>
<feature type="compositionally biased region" description="Low complexity" evidence="10">
    <location>
        <begin position="155"/>
        <end position="164"/>
    </location>
</feature>
<evidence type="ECO:0000256" key="9">
    <source>
        <dbReference type="ARBA" id="ARBA00031756"/>
    </source>
</evidence>
<sequence>MASISATTTTSSFIHASLRRNPSLGVSSAPVLGLPSMAKRGRVVKCSAEGNGSNGSGWDKKGMMSASLMAAVAAAAASSPAAMAPQRMRVAGAICSDLLEAEAEKKEEAGFVAAGETVVAAAVVVLLAGRESLDRRQPLRHGDRSLHSKRDLLSRSRSGPSLLSATDHQNVWSSSHELSNSRPSAPSSAEHETVTPLTRIFRWKLILLLSCG</sequence>
<evidence type="ECO:0000256" key="3">
    <source>
        <dbReference type="ARBA" id="ARBA00022528"/>
    </source>
</evidence>
<dbReference type="PANTHER" id="PTHR34552">
    <property type="entry name" value="PHOTOSYSTEM II REACTION CENTER W PROTEIN, CHLOROPLASTIC"/>
    <property type="match status" value="1"/>
</dbReference>
<comment type="subcellular location">
    <subcellularLocation>
        <location evidence="1">Plastid</location>
        <location evidence="1">Chloroplast thylakoid membrane</location>
        <topology evidence="1">Single-pass membrane protein</topology>
    </subcellularLocation>
</comment>
<dbReference type="AlphaFoldDB" id="A0AAV2F1L1"/>
<name>A0AAV2F1L1_9ROSI</name>
<dbReference type="Proteomes" id="UP001497516">
    <property type="component" value="Chromosome 6"/>
</dbReference>
<evidence type="ECO:0000313" key="12">
    <source>
        <dbReference type="Proteomes" id="UP001497516"/>
    </source>
</evidence>
<evidence type="ECO:0000256" key="10">
    <source>
        <dbReference type="SAM" id="MobiDB-lite"/>
    </source>
</evidence>
<feature type="region of interest" description="Disordered" evidence="10">
    <location>
        <begin position="137"/>
        <end position="166"/>
    </location>
</feature>